<dbReference type="AlphaFoldDB" id="A0AAD7TTF2"/>
<name>A0AAD7TTF2_9APHY</name>
<sequence>MSSRHTSPPCTALQTLQGGPSSSQLIPQRSPYIIHSIAPPLLALLILRGSTYSSGISAHNPPFYPGTFRIVAVLRRSLAIVSSELGMVTAK</sequence>
<dbReference type="EMBL" id="JAPEVG010000180">
    <property type="protein sequence ID" value="KAJ8474709.1"/>
    <property type="molecule type" value="Genomic_DNA"/>
</dbReference>
<keyword evidence="3" id="KW-1185">Reference proteome</keyword>
<feature type="region of interest" description="Disordered" evidence="1">
    <location>
        <begin position="1"/>
        <end position="24"/>
    </location>
</feature>
<reference evidence="2" key="1">
    <citation type="submission" date="2022-11" db="EMBL/GenBank/DDBJ databases">
        <title>Genome Sequence of Cubamyces cubensis.</title>
        <authorList>
            <person name="Buettner E."/>
        </authorList>
    </citation>
    <scope>NUCLEOTIDE SEQUENCE</scope>
    <source>
        <strain evidence="2">MPL-01</strain>
    </source>
</reference>
<evidence type="ECO:0000256" key="1">
    <source>
        <dbReference type="SAM" id="MobiDB-lite"/>
    </source>
</evidence>
<organism evidence="2 3">
    <name type="scientific">Trametes cubensis</name>
    <dbReference type="NCBI Taxonomy" id="1111947"/>
    <lineage>
        <taxon>Eukaryota</taxon>
        <taxon>Fungi</taxon>
        <taxon>Dikarya</taxon>
        <taxon>Basidiomycota</taxon>
        <taxon>Agaricomycotina</taxon>
        <taxon>Agaricomycetes</taxon>
        <taxon>Polyporales</taxon>
        <taxon>Polyporaceae</taxon>
        <taxon>Trametes</taxon>
    </lineage>
</organism>
<evidence type="ECO:0000313" key="3">
    <source>
        <dbReference type="Proteomes" id="UP001215151"/>
    </source>
</evidence>
<protein>
    <submittedName>
        <fullName evidence="2">Uncharacterized protein</fullName>
    </submittedName>
</protein>
<evidence type="ECO:0000313" key="2">
    <source>
        <dbReference type="EMBL" id="KAJ8474709.1"/>
    </source>
</evidence>
<accession>A0AAD7TTF2</accession>
<dbReference type="Proteomes" id="UP001215151">
    <property type="component" value="Unassembled WGS sequence"/>
</dbReference>
<proteinExistence type="predicted"/>
<comment type="caution">
    <text evidence="2">The sequence shown here is derived from an EMBL/GenBank/DDBJ whole genome shotgun (WGS) entry which is preliminary data.</text>
</comment>
<gene>
    <name evidence="2" type="ORF">ONZ51_g7046</name>
</gene>